<dbReference type="AlphaFoldDB" id="A0AAE3M948"/>
<dbReference type="RefSeq" id="WP_301192431.1">
    <property type="nucleotide sequence ID" value="NZ_JAPDPJ010000069.1"/>
</dbReference>
<sequence>MKTKSDNFKIHRPVNWLNGMNINQSHFVMEQMSNLSLQMSVLQTCISPFNFGLIVDNDRNEQNVWIDINGNIGVNIELSHVKLLFPSGYLLEFECRNENLGVYYASIPDTEKSDCAIVLSVVPHKRVSFGEPDVEEVPVRKPFIIPEINISVVGFDNIDQSYYGSNCIVLGRILNKEGVWLVDQDYMAPVHNISSFPELIRVHQNFENYLSSIERSTIEVIQKIRQKEQKNELAAILLDLSLRLNVFLVDEITTYKTLSIYRTPIEMLQSFIKMARLINNVLDFWQGSGRDEMMTYLSDWCDISQGEFENLIHGLIHHKYNHNDINKSVKQITYFADVITAMYTVLASLDYIGKKIDVDLFVAEEKDDIEEEIGVVRKKRKFSFLGN</sequence>
<reference evidence="1" key="1">
    <citation type="submission" date="2022-10" db="EMBL/GenBank/DDBJ databases">
        <authorList>
            <person name="Yu W.X."/>
        </authorList>
    </citation>
    <scope>NUCLEOTIDE SEQUENCE</scope>
    <source>
        <strain evidence="1">AAT</strain>
    </source>
</reference>
<accession>A0AAE3M948</accession>
<evidence type="ECO:0000313" key="1">
    <source>
        <dbReference type="EMBL" id="MCW3788875.1"/>
    </source>
</evidence>
<protein>
    <submittedName>
        <fullName evidence="1">Uncharacterized protein</fullName>
    </submittedName>
</protein>
<name>A0AAE3M948_9BACT</name>
<proteinExistence type="predicted"/>
<dbReference type="Proteomes" id="UP001209229">
    <property type="component" value="Unassembled WGS sequence"/>
</dbReference>
<dbReference type="EMBL" id="JAPDPJ010000069">
    <property type="protein sequence ID" value="MCW3788875.1"/>
    <property type="molecule type" value="Genomic_DNA"/>
</dbReference>
<organism evidence="1 2">
    <name type="scientific">Plebeiibacterium sediminum</name>
    <dbReference type="NCBI Taxonomy" id="2992112"/>
    <lineage>
        <taxon>Bacteria</taxon>
        <taxon>Pseudomonadati</taxon>
        <taxon>Bacteroidota</taxon>
        <taxon>Bacteroidia</taxon>
        <taxon>Marinilabiliales</taxon>
        <taxon>Marinilabiliaceae</taxon>
        <taxon>Plebeiibacterium</taxon>
    </lineage>
</organism>
<keyword evidence="2" id="KW-1185">Reference proteome</keyword>
<comment type="caution">
    <text evidence="1">The sequence shown here is derived from an EMBL/GenBank/DDBJ whole genome shotgun (WGS) entry which is preliminary data.</text>
</comment>
<evidence type="ECO:0000313" key="2">
    <source>
        <dbReference type="Proteomes" id="UP001209229"/>
    </source>
</evidence>
<gene>
    <name evidence="1" type="ORF">OM075_20560</name>
</gene>